<evidence type="ECO:0000313" key="2">
    <source>
        <dbReference type="EMBL" id="TBU54990.1"/>
    </source>
</evidence>
<evidence type="ECO:0000313" key="3">
    <source>
        <dbReference type="Proteomes" id="UP000292082"/>
    </source>
</evidence>
<dbReference type="Proteomes" id="UP000292082">
    <property type="component" value="Unassembled WGS sequence"/>
</dbReference>
<keyword evidence="1" id="KW-0472">Membrane</keyword>
<keyword evidence="3" id="KW-1185">Reference proteome</keyword>
<keyword evidence="1" id="KW-0812">Transmembrane</keyword>
<evidence type="ECO:0000256" key="1">
    <source>
        <dbReference type="SAM" id="Phobius"/>
    </source>
</evidence>
<accession>A0A4Q9PLB4</accession>
<proteinExistence type="predicted"/>
<reference evidence="2 3" key="1">
    <citation type="submission" date="2019-01" db="EMBL/GenBank/DDBJ databases">
        <title>Draft genome sequences of three monokaryotic isolates of the white-rot basidiomycete fungus Dichomitus squalens.</title>
        <authorList>
            <consortium name="DOE Joint Genome Institute"/>
            <person name="Lopez S.C."/>
            <person name="Andreopoulos B."/>
            <person name="Pangilinan J."/>
            <person name="Lipzen A."/>
            <person name="Riley R."/>
            <person name="Ahrendt S."/>
            <person name="Ng V."/>
            <person name="Barry K."/>
            <person name="Daum C."/>
            <person name="Grigoriev I.V."/>
            <person name="Hilden K.S."/>
            <person name="Makela M.R."/>
            <person name="de Vries R.P."/>
        </authorList>
    </citation>
    <scope>NUCLEOTIDE SEQUENCE [LARGE SCALE GENOMIC DNA]</scope>
    <source>
        <strain evidence="2 3">CBS 464.89</strain>
    </source>
</reference>
<dbReference type="EMBL" id="ML145177">
    <property type="protein sequence ID" value="TBU54990.1"/>
    <property type="molecule type" value="Genomic_DNA"/>
</dbReference>
<protein>
    <submittedName>
        <fullName evidence="2">Uncharacterized protein</fullName>
    </submittedName>
</protein>
<keyword evidence="1" id="KW-1133">Transmembrane helix</keyword>
<organism evidence="2 3">
    <name type="scientific">Dichomitus squalens</name>
    <dbReference type="NCBI Taxonomy" id="114155"/>
    <lineage>
        <taxon>Eukaryota</taxon>
        <taxon>Fungi</taxon>
        <taxon>Dikarya</taxon>
        <taxon>Basidiomycota</taxon>
        <taxon>Agaricomycotina</taxon>
        <taxon>Agaricomycetes</taxon>
        <taxon>Polyporales</taxon>
        <taxon>Polyporaceae</taxon>
        <taxon>Dichomitus</taxon>
    </lineage>
</organism>
<dbReference type="AlphaFoldDB" id="A0A4Q9PLB4"/>
<feature type="transmembrane region" description="Helical" evidence="1">
    <location>
        <begin position="135"/>
        <end position="156"/>
    </location>
</feature>
<name>A0A4Q9PLB4_9APHY</name>
<gene>
    <name evidence="2" type="ORF">BD310DRAFT_717863</name>
</gene>
<sequence length="161" mass="17772">MHPTTTLEFADAIQAKLVGSVRSLPRLERFTRTTNTGYLRGAFTEPFSSRRERGLSHEFLHPLRRRGVARRLRLPAAPAQKVVPQPMGTPPDVVNDARRCLSVFNVQSDRQDLLAHGTMWRVSIVAPNSATTRSALGALVGVIMFVIRASIAVACIRASTR</sequence>